<organism evidence="1 2">
    <name type="scientific">Niabella ginsenosidivorans</name>
    <dbReference type="NCBI Taxonomy" id="1176587"/>
    <lineage>
        <taxon>Bacteria</taxon>
        <taxon>Pseudomonadati</taxon>
        <taxon>Bacteroidota</taxon>
        <taxon>Chitinophagia</taxon>
        <taxon>Chitinophagales</taxon>
        <taxon>Chitinophagaceae</taxon>
        <taxon>Niabella</taxon>
    </lineage>
</organism>
<evidence type="ECO:0000313" key="2">
    <source>
        <dbReference type="Proteomes" id="UP000077667"/>
    </source>
</evidence>
<accession>A0A1A9I1T2</accession>
<dbReference type="EMBL" id="CP015772">
    <property type="protein sequence ID" value="ANH81285.1"/>
    <property type="molecule type" value="Genomic_DNA"/>
</dbReference>
<protein>
    <submittedName>
        <fullName evidence="1">Uncharacterized protein</fullName>
    </submittedName>
</protein>
<dbReference type="KEGG" id="nia:A8C56_10065"/>
<dbReference type="AlphaFoldDB" id="A0A1A9I1T2"/>
<dbReference type="RefSeq" id="WP_067755295.1">
    <property type="nucleotide sequence ID" value="NZ_CP015772.1"/>
</dbReference>
<gene>
    <name evidence="1" type="ORF">A8C56_10065</name>
</gene>
<keyword evidence="2" id="KW-1185">Reference proteome</keyword>
<dbReference type="Proteomes" id="UP000077667">
    <property type="component" value="Chromosome"/>
</dbReference>
<sequence length="179" mass="21203">MNNSIFFHEDFYRQIELIPEENYFGTRKDIDQNFIQEEPSKYGFINITERKEQAIKTEVLRIHMDIIENVLSPFTIKKFDTVITGYNKTEILKENIMALGFERFALFFETKLNIVNNIWMSQSADLPRETSNSKLLQALTILGKQFKLILVDWNEEIVVRLSSTTTLQHYLKENFAFDF</sequence>
<reference evidence="1 2" key="1">
    <citation type="submission" date="2016-05" db="EMBL/GenBank/DDBJ databases">
        <title>Niabella ginsenosidivorans BS26 whole genome sequencing.</title>
        <authorList>
            <person name="Im W.T."/>
            <person name="Siddiqi M.Z."/>
        </authorList>
    </citation>
    <scope>NUCLEOTIDE SEQUENCE [LARGE SCALE GENOMIC DNA]</scope>
    <source>
        <strain evidence="1 2">BS26</strain>
    </source>
</reference>
<proteinExistence type="predicted"/>
<name>A0A1A9I1T2_9BACT</name>
<dbReference type="OrthoDB" id="676954at2"/>
<dbReference type="STRING" id="1176587.A8C56_10065"/>
<evidence type="ECO:0000313" key="1">
    <source>
        <dbReference type="EMBL" id="ANH81285.1"/>
    </source>
</evidence>